<dbReference type="InParanoid" id="K0KZS1"/>
<sequence>MASQDPNIRFINAVINWLSIFPDSRVQIDADYLNLTDPSIIIEVLKTLIGSDFEVDSSAEVKDEENDGSLVINSDIEVYETIFVGLKSYFKSKLFSRKKLYNYVGMLKYEELKNGDLYALNILCFILLEVGLHSFKSSISISIISELNEDDQKELKNVMYDENDLFGKNLMLTQRLSALELENLKLKESFKKIEQEQKTAHKHFEINENEKHGIQLEYEKALHDKDLELEKLKYQLSVFKNSNNDLKQDNLQLKNDLEDIGKFKSQLNRKKHNYTTESTITHNSNGEKSIASDELKWEYNILSSWLNRLYASKKAR</sequence>
<name>K0KZS1_WICCF</name>
<evidence type="ECO:0000313" key="1">
    <source>
        <dbReference type="EMBL" id="CCH46653.1"/>
    </source>
</evidence>
<organism evidence="1 2">
    <name type="scientific">Wickerhamomyces ciferrii (strain ATCC 14091 / BCRC 22168 / CBS 111 / JCM 3599 / NBRC 0793 / NRRL Y-1031 F-60-10)</name>
    <name type="common">Yeast</name>
    <name type="synonym">Pichia ciferrii</name>
    <dbReference type="NCBI Taxonomy" id="1206466"/>
    <lineage>
        <taxon>Eukaryota</taxon>
        <taxon>Fungi</taxon>
        <taxon>Dikarya</taxon>
        <taxon>Ascomycota</taxon>
        <taxon>Saccharomycotina</taxon>
        <taxon>Saccharomycetes</taxon>
        <taxon>Phaffomycetales</taxon>
        <taxon>Wickerhamomycetaceae</taxon>
        <taxon>Wickerhamomyces</taxon>
    </lineage>
</organism>
<evidence type="ECO:0000313" key="2">
    <source>
        <dbReference type="Proteomes" id="UP000009328"/>
    </source>
</evidence>
<reference evidence="1 2" key="1">
    <citation type="journal article" date="2012" name="Eukaryot. Cell">
        <title>Draft genome sequence of Wickerhamomyces ciferrii NRRL Y-1031 F-60-10.</title>
        <authorList>
            <person name="Schneider J."/>
            <person name="Andrea H."/>
            <person name="Blom J."/>
            <person name="Jaenicke S."/>
            <person name="Ruckert C."/>
            <person name="Schorsch C."/>
            <person name="Szczepanowski R."/>
            <person name="Farwick M."/>
            <person name="Goesmann A."/>
            <person name="Puhler A."/>
            <person name="Schaffer S."/>
            <person name="Tauch A."/>
            <person name="Kohler T."/>
            <person name="Brinkrolf K."/>
        </authorList>
    </citation>
    <scope>NUCLEOTIDE SEQUENCE [LARGE SCALE GENOMIC DNA]</scope>
    <source>
        <strain evidence="2">ATCC 14091 / BCRC 22168 / CBS 111 / JCM 3599 / NBRC 0793 / NRRL Y-1031 F-60-10</strain>
    </source>
</reference>
<comment type="caution">
    <text evidence="1">The sequence shown here is derived from an EMBL/GenBank/DDBJ whole genome shotgun (WGS) entry which is preliminary data.</text>
</comment>
<proteinExistence type="predicted"/>
<gene>
    <name evidence="1" type="ORF">BN7_6248</name>
</gene>
<accession>K0KZS1</accession>
<dbReference type="Proteomes" id="UP000009328">
    <property type="component" value="Unassembled WGS sequence"/>
</dbReference>
<dbReference type="HOGENOM" id="CLU_880562_0_0_1"/>
<dbReference type="AlphaFoldDB" id="K0KZS1"/>
<dbReference type="SUPFAM" id="SSF116907">
    <property type="entry name" value="Hook domain"/>
    <property type="match status" value="1"/>
</dbReference>
<dbReference type="EMBL" id="CAIF01000259">
    <property type="protein sequence ID" value="CCH46653.1"/>
    <property type="molecule type" value="Genomic_DNA"/>
</dbReference>
<keyword evidence="2" id="KW-1185">Reference proteome</keyword>
<protein>
    <submittedName>
        <fullName evidence="1">UvrABC system protein B</fullName>
    </submittedName>
</protein>